<name>A0A381PHH3_9ZZZZ</name>
<dbReference type="InterPro" id="IPR018649">
    <property type="entry name" value="SHOCT"/>
</dbReference>
<proteinExistence type="predicted"/>
<dbReference type="EMBL" id="UINC01000984">
    <property type="protein sequence ID" value="SUZ66446.1"/>
    <property type="molecule type" value="Genomic_DNA"/>
</dbReference>
<evidence type="ECO:0000313" key="4">
    <source>
        <dbReference type="EMBL" id="SUZ66446.1"/>
    </source>
</evidence>
<evidence type="ECO:0000256" key="2">
    <source>
        <dbReference type="SAM" id="Phobius"/>
    </source>
</evidence>
<evidence type="ECO:0000259" key="3">
    <source>
        <dbReference type="Pfam" id="PF09851"/>
    </source>
</evidence>
<feature type="transmembrane region" description="Helical" evidence="2">
    <location>
        <begin position="20"/>
        <end position="39"/>
    </location>
</feature>
<keyword evidence="2" id="KW-1133">Transmembrane helix</keyword>
<evidence type="ECO:0000256" key="1">
    <source>
        <dbReference type="SAM" id="Coils"/>
    </source>
</evidence>
<organism evidence="4">
    <name type="scientific">marine metagenome</name>
    <dbReference type="NCBI Taxonomy" id="408172"/>
    <lineage>
        <taxon>unclassified sequences</taxon>
        <taxon>metagenomes</taxon>
        <taxon>ecological metagenomes</taxon>
    </lineage>
</organism>
<reference evidence="4" key="1">
    <citation type="submission" date="2018-05" db="EMBL/GenBank/DDBJ databases">
        <authorList>
            <person name="Lanie J.A."/>
            <person name="Ng W.-L."/>
            <person name="Kazmierczak K.M."/>
            <person name="Andrzejewski T.M."/>
            <person name="Davidsen T.M."/>
            <person name="Wayne K.J."/>
            <person name="Tettelin H."/>
            <person name="Glass J.I."/>
            <person name="Rusch D."/>
            <person name="Podicherti R."/>
            <person name="Tsui H.-C.T."/>
            <person name="Winkler M.E."/>
        </authorList>
    </citation>
    <scope>NUCLEOTIDE SEQUENCE</scope>
</reference>
<keyword evidence="2" id="KW-0472">Membrane</keyword>
<protein>
    <recommendedName>
        <fullName evidence="3">SHOCT domain-containing protein</fullName>
    </recommendedName>
</protein>
<accession>A0A381PHH3</accession>
<feature type="domain" description="SHOCT" evidence="3">
    <location>
        <begin position="103"/>
        <end position="130"/>
    </location>
</feature>
<keyword evidence="2" id="KW-0812">Transmembrane</keyword>
<sequence>MISFFNNSADLGSHSVYLEALMKHIKSLIVILLLSSLAFPGHRKSHFRKHGRHHRHVINKTPRVTFRIGTHWGWRHNCHGHERVVIVDDTKKEKEESAEEIMAQIEKMAELKEKGLITEKEYEKKKKELLKRI</sequence>
<keyword evidence="1" id="KW-0175">Coiled coil</keyword>
<dbReference type="AlphaFoldDB" id="A0A381PHH3"/>
<gene>
    <name evidence="4" type="ORF">METZ01_LOCUS19300</name>
</gene>
<feature type="coiled-coil region" evidence="1">
    <location>
        <begin position="87"/>
        <end position="128"/>
    </location>
</feature>
<dbReference type="Pfam" id="PF09851">
    <property type="entry name" value="SHOCT"/>
    <property type="match status" value="1"/>
</dbReference>